<keyword evidence="1" id="KW-0812">Transmembrane</keyword>
<organism evidence="2 3">
    <name type="scientific">Deinococcus navajonensis</name>
    <dbReference type="NCBI Taxonomy" id="309884"/>
    <lineage>
        <taxon>Bacteria</taxon>
        <taxon>Thermotogati</taxon>
        <taxon>Deinococcota</taxon>
        <taxon>Deinococci</taxon>
        <taxon>Deinococcales</taxon>
        <taxon>Deinococcaceae</taxon>
        <taxon>Deinococcus</taxon>
    </lineage>
</organism>
<dbReference type="Gene3D" id="1.20.1250.20">
    <property type="entry name" value="MFS general substrate transporter like domains"/>
    <property type="match status" value="1"/>
</dbReference>
<reference evidence="3" key="1">
    <citation type="journal article" date="2019" name="Int. J. Syst. Evol. Microbiol.">
        <title>The Global Catalogue of Microorganisms (GCM) 10K type strain sequencing project: providing services to taxonomists for standard genome sequencing and annotation.</title>
        <authorList>
            <consortium name="The Broad Institute Genomics Platform"/>
            <consortium name="The Broad Institute Genome Sequencing Center for Infectious Disease"/>
            <person name="Wu L."/>
            <person name="Ma J."/>
        </authorList>
    </citation>
    <scope>NUCLEOTIDE SEQUENCE [LARGE SCALE GENOMIC DNA]</scope>
    <source>
        <strain evidence="3">CCUG 56029</strain>
    </source>
</reference>
<feature type="transmembrane region" description="Helical" evidence="1">
    <location>
        <begin position="36"/>
        <end position="56"/>
    </location>
</feature>
<dbReference type="SUPFAM" id="SSF103473">
    <property type="entry name" value="MFS general substrate transporter"/>
    <property type="match status" value="1"/>
</dbReference>
<dbReference type="InterPro" id="IPR052528">
    <property type="entry name" value="Sugar_transport-like"/>
</dbReference>
<feature type="transmembrane region" description="Helical" evidence="1">
    <location>
        <begin position="63"/>
        <end position="84"/>
    </location>
</feature>
<feature type="transmembrane region" description="Helical" evidence="1">
    <location>
        <begin position="337"/>
        <end position="354"/>
    </location>
</feature>
<sequence>MNEPSSPAASVPEAAAANAGRTGWNRNERLGILNGWAVFTGDGFFNVSVVVAGFAARLGAPNWVIGLLPGIAGGGWMLPQLLVAARVRPLPYKLPVYRSAATVRTLSYLAMVLVAALLPEQPALCLTLFVLAMLVNALASGVSGLPFLEVVSKTVPSERRPRFFGTRNLYGGLLAFGAGLLVRWILGPSGLTFPYDYALIFALGTLAFTLGYWVFGRIDEPPDPPQAAQGVRGELRAIPETLGDPHFRAFLTVRLLLAGASMSEPFFAANALRELHFPAATLGVFVMALTGAAPLSNVVWQRVAERQGSRRIIRSASVFYGLAPLLAVLVGTMNLGTWAYLGVFVLSSVAAQGFNLGHTNHLLNIAPPQARSRYIGTLNTLVGAALFMPVLGGLLADAAGYTPVFVGSAVLCALAWWQCGRLRRDA</sequence>
<feature type="transmembrane region" description="Helical" evidence="1">
    <location>
        <begin position="312"/>
        <end position="331"/>
    </location>
</feature>
<dbReference type="RefSeq" id="WP_380040851.1">
    <property type="nucleotide sequence ID" value="NZ_JBHSEH010000022.1"/>
</dbReference>
<evidence type="ECO:0000313" key="2">
    <source>
        <dbReference type="EMBL" id="MFC4427402.1"/>
    </source>
</evidence>
<dbReference type="Proteomes" id="UP001595998">
    <property type="component" value="Unassembled WGS sequence"/>
</dbReference>
<feature type="transmembrane region" description="Helical" evidence="1">
    <location>
        <begin position="198"/>
        <end position="215"/>
    </location>
</feature>
<keyword evidence="3" id="KW-1185">Reference proteome</keyword>
<keyword evidence="1" id="KW-0472">Membrane</keyword>
<dbReference type="InterPro" id="IPR011701">
    <property type="entry name" value="MFS"/>
</dbReference>
<feature type="transmembrane region" description="Helical" evidence="1">
    <location>
        <begin position="96"/>
        <end position="118"/>
    </location>
</feature>
<dbReference type="Pfam" id="PF07690">
    <property type="entry name" value="MFS_1"/>
    <property type="match status" value="1"/>
</dbReference>
<dbReference type="PANTHER" id="PTHR23526:SF1">
    <property type="entry name" value="MAJOR FACILITATOR SUPERFAMILY MFS_1"/>
    <property type="match status" value="1"/>
</dbReference>
<accession>A0ABV8XRX7</accession>
<feature type="transmembrane region" description="Helical" evidence="1">
    <location>
        <begin position="125"/>
        <end position="148"/>
    </location>
</feature>
<keyword evidence="1" id="KW-1133">Transmembrane helix</keyword>
<dbReference type="EMBL" id="JBHSEH010000022">
    <property type="protein sequence ID" value="MFC4427402.1"/>
    <property type="molecule type" value="Genomic_DNA"/>
</dbReference>
<dbReference type="PANTHER" id="PTHR23526">
    <property type="entry name" value="INTEGRAL MEMBRANE TRANSPORT PROTEIN-RELATED"/>
    <property type="match status" value="1"/>
</dbReference>
<feature type="transmembrane region" description="Helical" evidence="1">
    <location>
        <begin position="398"/>
        <end position="417"/>
    </location>
</feature>
<feature type="transmembrane region" description="Helical" evidence="1">
    <location>
        <begin position="168"/>
        <end position="186"/>
    </location>
</feature>
<feature type="transmembrane region" description="Helical" evidence="1">
    <location>
        <begin position="275"/>
        <end position="300"/>
    </location>
</feature>
<evidence type="ECO:0000313" key="3">
    <source>
        <dbReference type="Proteomes" id="UP001595998"/>
    </source>
</evidence>
<comment type="caution">
    <text evidence="2">The sequence shown here is derived from an EMBL/GenBank/DDBJ whole genome shotgun (WGS) entry which is preliminary data.</text>
</comment>
<gene>
    <name evidence="2" type="ORF">ACFOZ9_14385</name>
</gene>
<evidence type="ECO:0000256" key="1">
    <source>
        <dbReference type="SAM" id="Phobius"/>
    </source>
</evidence>
<dbReference type="InterPro" id="IPR036259">
    <property type="entry name" value="MFS_trans_sf"/>
</dbReference>
<name>A0ABV8XRX7_9DEIO</name>
<proteinExistence type="predicted"/>
<feature type="transmembrane region" description="Helical" evidence="1">
    <location>
        <begin position="374"/>
        <end position="392"/>
    </location>
</feature>
<protein>
    <submittedName>
        <fullName evidence="2">MFS transporter</fullName>
    </submittedName>
</protein>